<dbReference type="STRING" id="160492.XF_0182"/>
<dbReference type="PIR" id="F82837">
    <property type="entry name" value="F82837"/>
</dbReference>
<gene>
    <name evidence="1" type="ordered locus">XF_0182</name>
</gene>
<evidence type="ECO:0000313" key="1">
    <source>
        <dbReference type="EMBL" id="AAF82995.1"/>
    </source>
</evidence>
<dbReference type="EMBL" id="AE003849">
    <property type="protein sequence ID" value="AAF82995.1"/>
    <property type="molecule type" value="Genomic_DNA"/>
</dbReference>
<dbReference type="HOGENOM" id="CLU_3224108_0_0_6"/>
<dbReference type="Proteomes" id="UP000000812">
    <property type="component" value="Chromosome"/>
</dbReference>
<name>Q9PGW6_XYLFA</name>
<proteinExistence type="predicted"/>
<organism evidence="1 2">
    <name type="scientific">Xylella fastidiosa (strain 9a5c)</name>
    <dbReference type="NCBI Taxonomy" id="160492"/>
    <lineage>
        <taxon>Bacteria</taxon>
        <taxon>Pseudomonadati</taxon>
        <taxon>Pseudomonadota</taxon>
        <taxon>Gammaproteobacteria</taxon>
        <taxon>Lysobacterales</taxon>
        <taxon>Lysobacteraceae</taxon>
        <taxon>Xylella</taxon>
    </lineage>
</organism>
<reference evidence="1 2" key="1">
    <citation type="journal article" date="2000" name="Nature">
        <title>The genome sequence of the plant pathogen Xylella fastidiosa.</title>
        <authorList>
            <person name="Simpson A.J."/>
            <person name="Reinach F.C."/>
            <person name="Arruda P."/>
            <person name="Abreu F.A."/>
            <person name="Acencio M."/>
            <person name="Alvarenga R."/>
            <person name="Alves L.M."/>
            <person name="Araya J.E."/>
            <person name="Baia G.S."/>
            <person name="Baptista C.S."/>
            <person name="Barros M.H."/>
            <person name="Bonaccorsi E.D."/>
            <person name="Bordin S."/>
            <person name="Bove J.M."/>
            <person name="Briones M.R."/>
            <person name="Bueno M.R."/>
            <person name="Camargo A.A."/>
            <person name="Camargo L.E."/>
            <person name="Carraro D.M."/>
            <person name="Carrer H."/>
            <person name="Colauto N.B."/>
            <person name="Colombo C."/>
            <person name="Costa F.F."/>
            <person name="Costa M.C."/>
            <person name="Costa-Neto C.M."/>
            <person name="Coutinho L.L."/>
            <person name="Cristofani M."/>
            <person name="Dias-Neto E."/>
            <person name="Docena C."/>
            <person name="El-Dorry H."/>
            <person name="Facincani A.P."/>
            <person name="Ferreira A.J."/>
            <person name="Ferreira V.C."/>
            <person name="Ferro J.A."/>
            <person name="Fraga J.S."/>
            <person name="Franca S.C."/>
            <person name="Franco M.C."/>
            <person name="Frohme M."/>
            <person name="Furlan L.R."/>
            <person name="Garnier M."/>
            <person name="Goldman G.H."/>
            <person name="Goldman M.H."/>
            <person name="Gomes S.L."/>
            <person name="Gruber A."/>
            <person name="Ho P.L."/>
            <person name="Hoheisel J.D."/>
            <person name="Junqueira M.L."/>
            <person name="Kemper E.L."/>
            <person name="Kitajima J.P."/>
            <person name="Krieger J.E."/>
            <person name="Kuramae E.E."/>
            <person name="Laigret F."/>
            <person name="Lambais M.R."/>
            <person name="Leite L.C."/>
            <person name="Lemos E.G."/>
            <person name="Lemos M.V."/>
            <person name="Lopes S.A."/>
            <person name="Lopes C.R."/>
            <person name="Machado J.A."/>
            <person name="Machado M.A."/>
            <person name="Madeira A.M."/>
            <person name="Madeira H.M."/>
            <person name="Marino C.L."/>
            <person name="Marques M.V."/>
            <person name="Martins E.A."/>
            <person name="Martins E.M."/>
            <person name="Matsukuma A.Y."/>
            <person name="Menck C.F."/>
            <person name="Miracca E.C."/>
            <person name="Miyaki C.Y."/>
            <person name="Monteriro-Vitorello C.B."/>
            <person name="Moon D.H."/>
            <person name="Nagai M.A."/>
            <person name="Nascimento A.L."/>
            <person name="Netto L.E."/>
            <person name="Nhani A.Jr."/>
            <person name="Nobrega F.G."/>
            <person name="Nunes L.R."/>
            <person name="Oliveira M.A."/>
            <person name="de Oliveira M.C."/>
            <person name="de Oliveira R.C."/>
            <person name="Palmieri D.A."/>
            <person name="Paris A."/>
            <person name="Peixoto B.R."/>
            <person name="Pereira G.A."/>
            <person name="Pereira H.A.Jr."/>
            <person name="Pesquero J.B."/>
            <person name="Quaggio R.B."/>
            <person name="Roberto P.G."/>
            <person name="Rodrigues V."/>
            <person name="de M Rosa A.J."/>
            <person name="de Rosa V.E.Jr."/>
            <person name="de Sa R.G."/>
            <person name="Santelli R.V."/>
            <person name="Sawasaki H.E."/>
            <person name="da Silva A.C."/>
            <person name="da Silva A.M."/>
            <person name="da Silva F.R."/>
            <person name="da Silva W.A.Jr."/>
            <person name="da Silveira J.F."/>
            <person name="Silvestri M.L."/>
            <person name="Siqueira W.J."/>
            <person name="de Souza A.A."/>
            <person name="de Souza A.P."/>
            <person name="Terenzi M.F."/>
            <person name="Truffi D."/>
            <person name="Tsai S.M."/>
            <person name="Tsuhako M.H."/>
            <person name="Vallada H."/>
            <person name="Van Sluys M.A."/>
            <person name="Verjovski-Almeida S."/>
            <person name="Vettore A.L."/>
            <person name="Zago M.A."/>
            <person name="Zatz M."/>
            <person name="Meidanis J."/>
            <person name="Setubal J.C."/>
        </authorList>
    </citation>
    <scope>NUCLEOTIDE SEQUENCE [LARGE SCALE GENOMIC DNA]</scope>
    <source>
        <strain evidence="1 2">9a5c</strain>
    </source>
</reference>
<dbReference type="KEGG" id="xfa:XF_0182"/>
<accession>Q9PGW6</accession>
<evidence type="ECO:0000313" key="2">
    <source>
        <dbReference type="Proteomes" id="UP000000812"/>
    </source>
</evidence>
<dbReference type="AlphaFoldDB" id="Q9PGW6"/>
<sequence length="44" mass="4724">MECLPHSMSVCGSDAASQHLTATPITHPGKYAHRHLLTNDPLNA</sequence>
<protein>
    <submittedName>
        <fullName evidence="1">Uncharacterized protein</fullName>
    </submittedName>
</protein>